<dbReference type="EMBL" id="JARBHB010000005">
    <property type="protein sequence ID" value="KAJ8883451.1"/>
    <property type="molecule type" value="Genomic_DNA"/>
</dbReference>
<proteinExistence type="predicted"/>
<sequence>MYQPHVEVPWEPRCSFIPHNFLATCCTARTLAMYCVWVARQLAHGRLRESSVNCPICHCIILQEALCEKSVKQDEVMKTFLMVISMIRGGNRALVHRQFKQFLEELESEYGDLFLYNQNIMAEFNTRFQDFEGMKSSILLFNNPLGVVLQEQPANLQPKLCDLQADAFLQTKTEKGPLFFKLISSHRFPHFCDFG</sequence>
<evidence type="ECO:0000313" key="2">
    <source>
        <dbReference type="Proteomes" id="UP001159363"/>
    </source>
</evidence>
<dbReference type="PANTHER" id="PTHR45913:SF5">
    <property type="entry name" value="GENERAL TRANSCRIPTION FACTOR II-I REPEAT DOMAIN-CONTAINING PROTEIN 2A-LIKE PROTEIN"/>
    <property type="match status" value="1"/>
</dbReference>
<keyword evidence="2" id="KW-1185">Reference proteome</keyword>
<accession>A0ABQ9HGJ7</accession>
<protein>
    <submittedName>
        <fullName evidence="1">Uncharacterized protein</fullName>
    </submittedName>
</protein>
<reference evidence="1 2" key="1">
    <citation type="submission" date="2023-02" db="EMBL/GenBank/DDBJ databases">
        <title>LHISI_Scaffold_Assembly.</title>
        <authorList>
            <person name="Stuart O.P."/>
            <person name="Cleave R."/>
            <person name="Magrath M.J.L."/>
            <person name="Mikheyev A.S."/>
        </authorList>
    </citation>
    <scope>NUCLEOTIDE SEQUENCE [LARGE SCALE GENOMIC DNA]</scope>
    <source>
        <strain evidence="1">Daus_M_001</strain>
        <tissue evidence="1">Leg muscle</tissue>
    </source>
</reference>
<gene>
    <name evidence="1" type="ORF">PR048_015294</name>
</gene>
<comment type="caution">
    <text evidence="1">The sequence shown here is derived from an EMBL/GenBank/DDBJ whole genome shotgun (WGS) entry which is preliminary data.</text>
</comment>
<evidence type="ECO:0000313" key="1">
    <source>
        <dbReference type="EMBL" id="KAJ8883451.1"/>
    </source>
</evidence>
<organism evidence="1 2">
    <name type="scientific">Dryococelus australis</name>
    <dbReference type="NCBI Taxonomy" id="614101"/>
    <lineage>
        <taxon>Eukaryota</taxon>
        <taxon>Metazoa</taxon>
        <taxon>Ecdysozoa</taxon>
        <taxon>Arthropoda</taxon>
        <taxon>Hexapoda</taxon>
        <taxon>Insecta</taxon>
        <taxon>Pterygota</taxon>
        <taxon>Neoptera</taxon>
        <taxon>Polyneoptera</taxon>
        <taxon>Phasmatodea</taxon>
        <taxon>Verophasmatodea</taxon>
        <taxon>Anareolatae</taxon>
        <taxon>Phasmatidae</taxon>
        <taxon>Eurycanthinae</taxon>
        <taxon>Dryococelus</taxon>
    </lineage>
</organism>
<name>A0ABQ9HGJ7_9NEOP</name>
<dbReference type="Proteomes" id="UP001159363">
    <property type="component" value="Chromosome 4"/>
</dbReference>
<dbReference type="PANTHER" id="PTHR45913">
    <property type="entry name" value="EPM2A-INTERACTING PROTEIN 1"/>
    <property type="match status" value="1"/>
</dbReference>